<sequence length="127" mass="14585">MSPSKQQKKGKTISTASNPYAPGTESEKIFYELYMFLISISKLSRPPRHVDRYGFDTIRTNGNVNDRIKNLKYKIEDELDGAISLYKKITGKGRPKGPVKSRLDRWRPPKDYDYADGVPKIEELESD</sequence>
<name>A0AAN8IMS3_TRICO</name>
<keyword evidence="3" id="KW-1185">Reference proteome</keyword>
<protein>
    <submittedName>
        <fullName evidence="2">Uncharacterized protein</fullName>
    </submittedName>
</protein>
<feature type="region of interest" description="Disordered" evidence="1">
    <location>
        <begin position="92"/>
        <end position="127"/>
    </location>
</feature>
<feature type="region of interest" description="Disordered" evidence="1">
    <location>
        <begin position="1"/>
        <end position="23"/>
    </location>
</feature>
<reference evidence="2 3" key="1">
    <citation type="submission" date="2019-10" db="EMBL/GenBank/DDBJ databases">
        <title>Assembly and Annotation for the nematode Trichostrongylus colubriformis.</title>
        <authorList>
            <person name="Martin J."/>
        </authorList>
    </citation>
    <scope>NUCLEOTIDE SEQUENCE [LARGE SCALE GENOMIC DNA]</scope>
    <source>
        <strain evidence="2">G859</strain>
        <tissue evidence="2">Whole worm</tissue>
    </source>
</reference>
<feature type="compositionally biased region" description="Basic residues" evidence="1">
    <location>
        <begin position="1"/>
        <end position="11"/>
    </location>
</feature>
<accession>A0AAN8IMS3</accession>
<dbReference type="Proteomes" id="UP001331761">
    <property type="component" value="Unassembled WGS sequence"/>
</dbReference>
<comment type="caution">
    <text evidence="2">The sequence shown here is derived from an EMBL/GenBank/DDBJ whole genome shotgun (WGS) entry which is preliminary data.</text>
</comment>
<feature type="compositionally biased region" description="Basic and acidic residues" evidence="1">
    <location>
        <begin position="101"/>
        <end position="127"/>
    </location>
</feature>
<evidence type="ECO:0000313" key="3">
    <source>
        <dbReference type="Proteomes" id="UP001331761"/>
    </source>
</evidence>
<evidence type="ECO:0000256" key="1">
    <source>
        <dbReference type="SAM" id="MobiDB-lite"/>
    </source>
</evidence>
<evidence type="ECO:0000313" key="2">
    <source>
        <dbReference type="EMBL" id="KAK5975107.1"/>
    </source>
</evidence>
<organism evidence="2 3">
    <name type="scientific">Trichostrongylus colubriformis</name>
    <name type="common">Black scour worm</name>
    <dbReference type="NCBI Taxonomy" id="6319"/>
    <lineage>
        <taxon>Eukaryota</taxon>
        <taxon>Metazoa</taxon>
        <taxon>Ecdysozoa</taxon>
        <taxon>Nematoda</taxon>
        <taxon>Chromadorea</taxon>
        <taxon>Rhabditida</taxon>
        <taxon>Rhabditina</taxon>
        <taxon>Rhabditomorpha</taxon>
        <taxon>Strongyloidea</taxon>
        <taxon>Trichostrongylidae</taxon>
        <taxon>Trichostrongylus</taxon>
    </lineage>
</organism>
<dbReference type="AlphaFoldDB" id="A0AAN8IMS3"/>
<gene>
    <name evidence="2" type="ORF">GCK32_006070</name>
</gene>
<proteinExistence type="predicted"/>
<dbReference type="EMBL" id="WIXE01013447">
    <property type="protein sequence ID" value="KAK5975107.1"/>
    <property type="molecule type" value="Genomic_DNA"/>
</dbReference>